<dbReference type="OrthoDB" id="25503at2759"/>
<feature type="domain" description="B30.2/SPRY" evidence="3">
    <location>
        <begin position="177"/>
        <end position="377"/>
    </location>
</feature>
<dbReference type="PROSITE" id="PS50897">
    <property type="entry name" value="CTLH"/>
    <property type="match status" value="1"/>
</dbReference>
<comment type="function">
    <text evidence="1">Involved in the proteasome-dependent degradation of fructose-1,6-bisphosphatase.</text>
</comment>
<dbReference type="EMBL" id="KN847530">
    <property type="protein sequence ID" value="KIW08834.1"/>
    <property type="molecule type" value="Genomic_DNA"/>
</dbReference>
<evidence type="ECO:0000259" key="3">
    <source>
        <dbReference type="PROSITE" id="PS50188"/>
    </source>
</evidence>
<dbReference type="PROSITE" id="PS50896">
    <property type="entry name" value="LISH"/>
    <property type="match status" value="1"/>
</dbReference>
<dbReference type="AlphaFoldDB" id="A0A0D2BBS8"/>
<dbReference type="InParanoid" id="A0A0D2BBS8"/>
<feature type="region of interest" description="Disordered" evidence="2">
    <location>
        <begin position="134"/>
        <end position="169"/>
    </location>
</feature>
<proteinExistence type="predicted"/>
<evidence type="ECO:0000259" key="4">
    <source>
        <dbReference type="PROSITE" id="PS50897"/>
    </source>
</evidence>
<accession>A0A0D2BBS8</accession>
<dbReference type="RefSeq" id="XP_016218703.1">
    <property type="nucleotide sequence ID" value="XM_016353550.1"/>
</dbReference>
<dbReference type="SMART" id="SM00449">
    <property type="entry name" value="SPRY"/>
    <property type="match status" value="1"/>
</dbReference>
<reference evidence="5 6" key="1">
    <citation type="submission" date="2015-01" db="EMBL/GenBank/DDBJ databases">
        <title>The Genome Sequence of Ochroconis gallopava CBS43764.</title>
        <authorList>
            <consortium name="The Broad Institute Genomics Platform"/>
            <person name="Cuomo C."/>
            <person name="de Hoog S."/>
            <person name="Gorbushina A."/>
            <person name="Stielow B."/>
            <person name="Teixiera M."/>
            <person name="Abouelleil A."/>
            <person name="Chapman S.B."/>
            <person name="Priest M."/>
            <person name="Young S.K."/>
            <person name="Wortman J."/>
            <person name="Nusbaum C."/>
            <person name="Birren B."/>
        </authorList>
    </citation>
    <scope>NUCLEOTIDE SEQUENCE [LARGE SCALE GENOMIC DNA]</scope>
    <source>
        <strain evidence="5 6">CBS 43764</strain>
    </source>
</reference>
<dbReference type="InterPro" id="IPR043136">
    <property type="entry name" value="B30.2/SPRY_sf"/>
</dbReference>
<protein>
    <submittedName>
        <fullName evidence="5">Uncharacterized protein</fullName>
    </submittedName>
</protein>
<dbReference type="InterPro" id="IPR050618">
    <property type="entry name" value="Ubq-SigPath_Reg"/>
</dbReference>
<evidence type="ECO:0000313" key="5">
    <source>
        <dbReference type="EMBL" id="KIW08834.1"/>
    </source>
</evidence>
<sequence length="699" mass="76014">MSNPGLPPYRRTSYASIVQGGSSSGNASAQGHPSSSSPLSSRPPISYPGASYPPSAFLATGRALYGHNPTRRAGPIPGMDVDTLASSWGRSQGLHAAVGSLSDDLRLPPFFVPSYLCRTRQARRLAEAHAARVAAAQRDGSGGTAAGNANARSAHSSNAGSLSTSSSSVNVHKMVPSHRGMTHDIIERAPPSSVGSGDDAPAPLPTRWQVGQDVTGIELSNGATEARYTGQTKQPDEAAGVRGDVPIPRECGIFYYEVTVGTKQKENAVQISVGFSGHKVTARRMPGWEPDSYGYAADDGCLLLGNSNSPKKYGPPYGNGDVIGCGINFNKNHIFFTKNGNHLGIAVTNIRHDRMYPAVGLKRADDNVRVNFGQSQFVFDIDSLVETEREEVRAEMMAAPVDQLARPMSEPEFIHKLIAQYLAHDGYIETARAFAAEVRQEHLNLVAGRSDPVNIQDLEPQEDVDAIHRQKIRSAILDGDIDRALKYTTVYYPDVLRDNENIYFKLKCRKFIEMIRRCTELSDSDSSPLVSSGLKFSSGDDDYNGVFGHQMELDDQAHANGSVRSQWDDMEMSADDLGQQPQTYADMISRTLQYGSELKAEFDGDLRREVKKSLEETLALIGYEDPRQSPLRHLLDERERGPVAEELNRAILVSLGKSSSSAIEKMFAQTDALLDIIGKDGGPGALIELRSFPEEEASL</sequence>
<feature type="domain" description="CTLH" evidence="4">
    <location>
        <begin position="465"/>
        <end position="522"/>
    </location>
</feature>
<dbReference type="InterPro" id="IPR013320">
    <property type="entry name" value="ConA-like_dom_sf"/>
</dbReference>
<dbReference type="PROSITE" id="PS50188">
    <property type="entry name" value="B302_SPRY"/>
    <property type="match status" value="1"/>
</dbReference>
<evidence type="ECO:0000256" key="1">
    <source>
        <dbReference type="ARBA" id="ARBA00002343"/>
    </source>
</evidence>
<dbReference type="PANTHER" id="PTHR12864">
    <property type="entry name" value="RAN BINDING PROTEIN 9-RELATED"/>
    <property type="match status" value="1"/>
</dbReference>
<dbReference type="Pfam" id="PF10607">
    <property type="entry name" value="CTLH"/>
    <property type="match status" value="1"/>
</dbReference>
<feature type="compositionally biased region" description="Low complexity" evidence="2">
    <location>
        <begin position="19"/>
        <end position="46"/>
    </location>
</feature>
<feature type="compositionally biased region" description="Low complexity" evidence="2">
    <location>
        <begin position="146"/>
        <end position="169"/>
    </location>
</feature>
<dbReference type="Proteomes" id="UP000053259">
    <property type="component" value="Unassembled WGS sequence"/>
</dbReference>
<evidence type="ECO:0000313" key="6">
    <source>
        <dbReference type="Proteomes" id="UP000053259"/>
    </source>
</evidence>
<organism evidence="5 6">
    <name type="scientific">Verruconis gallopava</name>
    <dbReference type="NCBI Taxonomy" id="253628"/>
    <lineage>
        <taxon>Eukaryota</taxon>
        <taxon>Fungi</taxon>
        <taxon>Dikarya</taxon>
        <taxon>Ascomycota</taxon>
        <taxon>Pezizomycotina</taxon>
        <taxon>Dothideomycetes</taxon>
        <taxon>Pleosporomycetidae</taxon>
        <taxon>Venturiales</taxon>
        <taxon>Sympoventuriaceae</taxon>
        <taxon>Verruconis</taxon>
    </lineage>
</organism>
<dbReference type="InterPro" id="IPR001870">
    <property type="entry name" value="B30.2/SPRY"/>
</dbReference>
<dbReference type="InterPro" id="IPR006595">
    <property type="entry name" value="CTLH_C"/>
</dbReference>
<dbReference type="InterPro" id="IPR003877">
    <property type="entry name" value="SPRY_dom"/>
</dbReference>
<dbReference type="InterPro" id="IPR013144">
    <property type="entry name" value="CRA_dom"/>
</dbReference>
<dbReference type="SMART" id="SM00668">
    <property type="entry name" value="CTLH"/>
    <property type="match status" value="1"/>
</dbReference>
<dbReference type="SMART" id="SM00757">
    <property type="entry name" value="CRA"/>
    <property type="match status" value="1"/>
</dbReference>
<dbReference type="VEuPathDB" id="FungiDB:PV09_00763"/>
<keyword evidence="6" id="KW-1185">Reference proteome</keyword>
<dbReference type="Pfam" id="PF00622">
    <property type="entry name" value="SPRY"/>
    <property type="match status" value="1"/>
</dbReference>
<dbReference type="HOGENOM" id="CLU_009129_5_0_1"/>
<feature type="region of interest" description="Disordered" evidence="2">
    <location>
        <begin position="1"/>
        <end position="46"/>
    </location>
</feature>
<dbReference type="GeneID" id="27308736"/>
<dbReference type="InterPro" id="IPR024964">
    <property type="entry name" value="CTLH/CRA"/>
</dbReference>
<dbReference type="Gene3D" id="2.60.120.920">
    <property type="match status" value="1"/>
</dbReference>
<dbReference type="InterPro" id="IPR006594">
    <property type="entry name" value="LisH"/>
</dbReference>
<evidence type="ECO:0000256" key="2">
    <source>
        <dbReference type="SAM" id="MobiDB-lite"/>
    </source>
</evidence>
<gene>
    <name evidence="5" type="ORF">PV09_00763</name>
</gene>
<name>A0A0D2BBS8_9PEZI</name>
<dbReference type="STRING" id="253628.A0A0D2BBS8"/>
<dbReference type="SUPFAM" id="SSF49899">
    <property type="entry name" value="Concanavalin A-like lectins/glucanases"/>
    <property type="match status" value="1"/>
</dbReference>